<dbReference type="Pfam" id="PF00106">
    <property type="entry name" value="adh_short"/>
    <property type="match status" value="1"/>
</dbReference>
<evidence type="ECO:0000256" key="2">
    <source>
        <dbReference type="ARBA" id="ARBA00023002"/>
    </source>
</evidence>
<name>A0A378TB95_9MYCO</name>
<comment type="similarity">
    <text evidence="1 3">Belongs to the short-chain dehydrogenases/reductases (SDR) family.</text>
</comment>
<gene>
    <name evidence="4" type="ORF">NCTC10821_00630</name>
</gene>
<dbReference type="PRINTS" id="PR00080">
    <property type="entry name" value="SDRFAMILY"/>
</dbReference>
<dbReference type="OrthoDB" id="9792003at2"/>
<dbReference type="PRINTS" id="PR00081">
    <property type="entry name" value="GDHRDH"/>
</dbReference>
<dbReference type="EC" id="1.-.-.-" evidence="4"/>
<evidence type="ECO:0000313" key="4">
    <source>
        <dbReference type="EMBL" id="STZ57133.1"/>
    </source>
</evidence>
<dbReference type="InterPro" id="IPR051911">
    <property type="entry name" value="SDR_oxidoreductase"/>
</dbReference>
<dbReference type="SUPFAM" id="SSF51735">
    <property type="entry name" value="NAD(P)-binding Rossmann-fold domains"/>
    <property type="match status" value="1"/>
</dbReference>
<reference evidence="4 5" key="1">
    <citation type="submission" date="2018-06" db="EMBL/GenBank/DDBJ databases">
        <authorList>
            <consortium name="Pathogen Informatics"/>
            <person name="Doyle S."/>
        </authorList>
    </citation>
    <scope>NUCLEOTIDE SEQUENCE [LARGE SCALE GENOMIC DNA]</scope>
    <source>
        <strain evidence="4 5">NCTC10821</strain>
    </source>
</reference>
<protein>
    <submittedName>
        <fullName evidence="4">Short-chain dehydrogenase</fullName>
        <ecNumber evidence="4">1.-.-.-</ecNumber>
        <ecNumber evidence="4">1.1.1.100</ecNumber>
    </submittedName>
</protein>
<evidence type="ECO:0000313" key="5">
    <source>
        <dbReference type="Proteomes" id="UP000254978"/>
    </source>
</evidence>
<dbReference type="GO" id="GO:0004316">
    <property type="term" value="F:3-oxoacyl-[acyl-carrier-protein] reductase (NADPH) activity"/>
    <property type="evidence" value="ECO:0007669"/>
    <property type="project" value="UniProtKB-EC"/>
</dbReference>
<keyword evidence="2 4" id="KW-0560">Oxidoreductase</keyword>
<dbReference type="RefSeq" id="WP_115277483.1">
    <property type="nucleotide sequence ID" value="NZ_AP022600.1"/>
</dbReference>
<dbReference type="PANTHER" id="PTHR43976:SF16">
    <property type="entry name" value="SHORT-CHAIN DEHYDROGENASE_REDUCTASE FAMILY PROTEIN"/>
    <property type="match status" value="1"/>
</dbReference>
<evidence type="ECO:0000256" key="1">
    <source>
        <dbReference type="ARBA" id="ARBA00006484"/>
    </source>
</evidence>
<dbReference type="InterPro" id="IPR020904">
    <property type="entry name" value="Sc_DH/Rdtase_CS"/>
</dbReference>
<dbReference type="PANTHER" id="PTHR43976">
    <property type="entry name" value="SHORT CHAIN DEHYDROGENASE"/>
    <property type="match status" value="1"/>
</dbReference>
<accession>A0A378TB95</accession>
<organism evidence="4 5">
    <name type="scientific">Mycolicibacterium tokaiense</name>
    <dbReference type="NCBI Taxonomy" id="39695"/>
    <lineage>
        <taxon>Bacteria</taxon>
        <taxon>Bacillati</taxon>
        <taxon>Actinomycetota</taxon>
        <taxon>Actinomycetes</taxon>
        <taxon>Mycobacteriales</taxon>
        <taxon>Mycobacteriaceae</taxon>
        <taxon>Mycolicibacterium</taxon>
    </lineage>
</organism>
<keyword evidence="5" id="KW-1185">Reference proteome</keyword>
<sequence>MTTWFITGSSQGLGAAIARHALEQGDQVAATARDPQKVTDALGSDDGLLPLPLDVTEPAQIERAVRAAVERFGRIDVVVNNAGRALLGVLEEMGDKQIRDQFDLNVFATIDVIRAVLPTLRAQRSGTIVNVSSAGGVVGFPASSMYNATKFAVEGLTAGLRHDLAPLGISVLAIEPGAFRTDFLESDTVWTPEDDGAIADYDGSPARETLAGIGPMNQTQEGDPAKLAALVFDVVTAGDPPTRLPIGPDAVAATEGRVASDAADLAPWRERSLDTSF</sequence>
<dbReference type="InterPro" id="IPR002347">
    <property type="entry name" value="SDR_fam"/>
</dbReference>
<dbReference type="CDD" id="cd05374">
    <property type="entry name" value="17beta-HSD-like_SDR_c"/>
    <property type="match status" value="1"/>
</dbReference>
<dbReference type="InterPro" id="IPR036291">
    <property type="entry name" value="NAD(P)-bd_dom_sf"/>
</dbReference>
<dbReference type="EMBL" id="UGQT01000001">
    <property type="protein sequence ID" value="STZ57133.1"/>
    <property type="molecule type" value="Genomic_DNA"/>
</dbReference>
<proteinExistence type="inferred from homology"/>
<dbReference type="EC" id="1.1.1.100" evidence="4"/>
<dbReference type="Proteomes" id="UP000254978">
    <property type="component" value="Unassembled WGS sequence"/>
</dbReference>
<dbReference type="PROSITE" id="PS00061">
    <property type="entry name" value="ADH_SHORT"/>
    <property type="match status" value="1"/>
</dbReference>
<dbReference type="AlphaFoldDB" id="A0A378TB95"/>
<evidence type="ECO:0000256" key="3">
    <source>
        <dbReference type="RuleBase" id="RU000363"/>
    </source>
</evidence>
<dbReference type="Gene3D" id="3.40.50.720">
    <property type="entry name" value="NAD(P)-binding Rossmann-like Domain"/>
    <property type="match status" value="1"/>
</dbReference>